<dbReference type="AlphaFoldDB" id="A0A1I7WVI4"/>
<sequence length="142" mass="16020">MLALRAVRQLCIGLTRQWSAAMQTVRLDAADRLTWAAHDDPAADCDVSASFTIRPLTSSNSHPVPSTADNEEGTFCTYQLSRCLEFIVVAFLGDILSDKGLLIDCFILTLEYSTITIIIIITIIIKDIYIYIYIYMYICTYF</sequence>
<evidence type="ECO:0000313" key="2">
    <source>
        <dbReference type="Proteomes" id="UP000095283"/>
    </source>
</evidence>
<keyword evidence="1" id="KW-0812">Transmembrane</keyword>
<name>A0A1I7WVI4_HETBA</name>
<keyword evidence="2" id="KW-1185">Reference proteome</keyword>
<dbReference type="WBParaSite" id="Hba_09177">
    <property type="protein sequence ID" value="Hba_09177"/>
    <property type="gene ID" value="Hba_09177"/>
</dbReference>
<reference evidence="3" key="1">
    <citation type="submission" date="2016-11" db="UniProtKB">
        <authorList>
            <consortium name="WormBaseParasite"/>
        </authorList>
    </citation>
    <scope>IDENTIFICATION</scope>
</reference>
<accession>A0A1I7WVI4</accession>
<evidence type="ECO:0000256" key="1">
    <source>
        <dbReference type="SAM" id="Phobius"/>
    </source>
</evidence>
<dbReference type="Proteomes" id="UP000095283">
    <property type="component" value="Unplaced"/>
</dbReference>
<feature type="transmembrane region" description="Helical" evidence="1">
    <location>
        <begin position="115"/>
        <end position="138"/>
    </location>
</feature>
<organism evidence="2 3">
    <name type="scientific">Heterorhabditis bacteriophora</name>
    <name type="common">Entomopathogenic nematode worm</name>
    <dbReference type="NCBI Taxonomy" id="37862"/>
    <lineage>
        <taxon>Eukaryota</taxon>
        <taxon>Metazoa</taxon>
        <taxon>Ecdysozoa</taxon>
        <taxon>Nematoda</taxon>
        <taxon>Chromadorea</taxon>
        <taxon>Rhabditida</taxon>
        <taxon>Rhabditina</taxon>
        <taxon>Rhabditomorpha</taxon>
        <taxon>Strongyloidea</taxon>
        <taxon>Heterorhabditidae</taxon>
        <taxon>Heterorhabditis</taxon>
    </lineage>
</organism>
<keyword evidence="1" id="KW-1133">Transmembrane helix</keyword>
<evidence type="ECO:0000313" key="3">
    <source>
        <dbReference type="WBParaSite" id="Hba_09177"/>
    </source>
</evidence>
<protein>
    <submittedName>
        <fullName evidence="3">Uncharacterized protein</fullName>
    </submittedName>
</protein>
<proteinExistence type="predicted"/>
<keyword evidence="1" id="KW-0472">Membrane</keyword>